<keyword evidence="3" id="KW-1185">Reference proteome</keyword>
<keyword evidence="1" id="KW-0812">Transmembrane</keyword>
<dbReference type="STRING" id="714943.Mucpa_4998"/>
<dbReference type="HOGENOM" id="CLU_2494499_0_0_10"/>
<keyword evidence="1" id="KW-0472">Membrane</keyword>
<sequence length="86" mass="9531">MIHQIATNNHFKKAMYNSTKSSVIKLLYFMTRLTMMVTVISFTLSGVLFASEVRSQRLDQAIVSVNTTKASLHALLTDRSVGPIGV</sequence>
<evidence type="ECO:0000313" key="3">
    <source>
        <dbReference type="Proteomes" id="UP000002774"/>
    </source>
</evidence>
<gene>
    <name evidence="2" type="ORF">Mucpa_4998</name>
</gene>
<dbReference type="Proteomes" id="UP000002774">
    <property type="component" value="Chromosome"/>
</dbReference>
<dbReference type="EMBL" id="CM001403">
    <property type="protein sequence ID" value="EHQ29077.1"/>
    <property type="molecule type" value="Genomic_DNA"/>
</dbReference>
<reference evidence="2" key="1">
    <citation type="submission" date="2011-09" db="EMBL/GenBank/DDBJ databases">
        <title>The permanent draft genome of Mucilaginibacter paludis DSM 18603.</title>
        <authorList>
            <consortium name="US DOE Joint Genome Institute (JGI-PGF)"/>
            <person name="Lucas S."/>
            <person name="Han J."/>
            <person name="Lapidus A."/>
            <person name="Bruce D."/>
            <person name="Goodwin L."/>
            <person name="Pitluck S."/>
            <person name="Peters L."/>
            <person name="Kyrpides N."/>
            <person name="Mavromatis K."/>
            <person name="Ivanova N."/>
            <person name="Mikhailova N."/>
            <person name="Held B."/>
            <person name="Detter J.C."/>
            <person name="Tapia R."/>
            <person name="Han C."/>
            <person name="Land M."/>
            <person name="Hauser L."/>
            <person name="Markowitz V."/>
            <person name="Cheng J.-F."/>
            <person name="Hugenholtz P."/>
            <person name="Woyke T."/>
            <person name="Wu D."/>
            <person name="Tindall B."/>
            <person name="Brambilla E."/>
            <person name="Klenk H.-P."/>
            <person name="Eisen J.A."/>
        </authorList>
    </citation>
    <scope>NUCLEOTIDE SEQUENCE [LARGE SCALE GENOMIC DNA]</scope>
    <source>
        <strain evidence="2">DSM 18603</strain>
    </source>
</reference>
<keyword evidence="1" id="KW-1133">Transmembrane helix</keyword>
<organism evidence="2 3">
    <name type="scientific">Mucilaginibacter paludis DSM 18603</name>
    <dbReference type="NCBI Taxonomy" id="714943"/>
    <lineage>
        <taxon>Bacteria</taxon>
        <taxon>Pseudomonadati</taxon>
        <taxon>Bacteroidota</taxon>
        <taxon>Sphingobacteriia</taxon>
        <taxon>Sphingobacteriales</taxon>
        <taxon>Sphingobacteriaceae</taxon>
        <taxon>Mucilaginibacter</taxon>
    </lineage>
</organism>
<name>H1Y939_9SPHI</name>
<protein>
    <submittedName>
        <fullName evidence="2">Uncharacterized protein</fullName>
    </submittedName>
</protein>
<proteinExistence type="predicted"/>
<evidence type="ECO:0000313" key="2">
    <source>
        <dbReference type="EMBL" id="EHQ29077.1"/>
    </source>
</evidence>
<evidence type="ECO:0000256" key="1">
    <source>
        <dbReference type="SAM" id="Phobius"/>
    </source>
</evidence>
<dbReference type="AlphaFoldDB" id="H1Y939"/>
<accession>H1Y939</accession>
<feature type="transmembrane region" description="Helical" evidence="1">
    <location>
        <begin position="26"/>
        <end position="50"/>
    </location>
</feature>